<name>A0A5B9PJF1_9BACT</name>
<evidence type="ECO:0000313" key="1">
    <source>
        <dbReference type="EMBL" id="QEG24822.1"/>
    </source>
</evidence>
<accession>A0A5B9PJF1</accession>
<proteinExistence type="predicted"/>
<organism evidence="1 2">
    <name type="scientific">Mariniblastus fucicola</name>
    <dbReference type="NCBI Taxonomy" id="980251"/>
    <lineage>
        <taxon>Bacteria</taxon>
        <taxon>Pseudomonadati</taxon>
        <taxon>Planctomycetota</taxon>
        <taxon>Planctomycetia</taxon>
        <taxon>Pirellulales</taxon>
        <taxon>Pirellulaceae</taxon>
        <taxon>Mariniblastus</taxon>
    </lineage>
</organism>
<dbReference type="STRING" id="980251.GCA_001642875_00821"/>
<dbReference type="Proteomes" id="UP000322214">
    <property type="component" value="Chromosome"/>
</dbReference>
<dbReference type="KEGG" id="mff:MFFC18_47450"/>
<sequence>MNSIVSEVIAYVNDSDTVPASLASAHDAIGRIPLRVVCINLAGWWRRQFLQTSRHPYLSMNPAHDWCSNLLAIVESTPELAAITDISDRRCAFAPSLTAESIAEINEYARDHYNPSLRS</sequence>
<keyword evidence="2" id="KW-1185">Reference proteome</keyword>
<gene>
    <name evidence="1" type="ORF">MFFC18_47450</name>
</gene>
<protein>
    <submittedName>
        <fullName evidence="1">Uncharacterized protein</fullName>
    </submittedName>
</protein>
<reference evidence="1 2" key="1">
    <citation type="submission" date="2019-08" db="EMBL/GenBank/DDBJ databases">
        <title>Deep-cultivation of Planctomycetes and their phenomic and genomic characterization uncovers novel biology.</title>
        <authorList>
            <person name="Wiegand S."/>
            <person name="Jogler M."/>
            <person name="Boedeker C."/>
            <person name="Pinto D."/>
            <person name="Vollmers J."/>
            <person name="Rivas-Marin E."/>
            <person name="Kohn T."/>
            <person name="Peeters S.H."/>
            <person name="Heuer A."/>
            <person name="Rast P."/>
            <person name="Oberbeckmann S."/>
            <person name="Bunk B."/>
            <person name="Jeske O."/>
            <person name="Meyerdierks A."/>
            <person name="Storesund J.E."/>
            <person name="Kallscheuer N."/>
            <person name="Luecker S."/>
            <person name="Lage O.M."/>
            <person name="Pohl T."/>
            <person name="Merkel B.J."/>
            <person name="Hornburger P."/>
            <person name="Mueller R.-W."/>
            <person name="Bruemmer F."/>
            <person name="Labrenz M."/>
            <person name="Spormann A.M."/>
            <person name="Op den Camp H."/>
            <person name="Overmann J."/>
            <person name="Amann R."/>
            <person name="Jetten M.S.M."/>
            <person name="Mascher T."/>
            <person name="Medema M.H."/>
            <person name="Devos D.P."/>
            <person name="Kaster A.-K."/>
            <person name="Ovreas L."/>
            <person name="Rohde M."/>
            <person name="Galperin M.Y."/>
            <person name="Jogler C."/>
        </authorList>
    </citation>
    <scope>NUCLEOTIDE SEQUENCE [LARGE SCALE GENOMIC DNA]</scope>
    <source>
        <strain evidence="1 2">FC18</strain>
    </source>
</reference>
<evidence type="ECO:0000313" key="2">
    <source>
        <dbReference type="Proteomes" id="UP000322214"/>
    </source>
</evidence>
<dbReference type="RefSeq" id="WP_075083625.1">
    <property type="nucleotide sequence ID" value="NZ_CP042912.1"/>
</dbReference>
<dbReference type="AlphaFoldDB" id="A0A5B9PJF1"/>
<dbReference type="EMBL" id="CP042912">
    <property type="protein sequence ID" value="QEG24822.1"/>
    <property type="molecule type" value="Genomic_DNA"/>
</dbReference>